<protein>
    <submittedName>
        <fullName evidence="6">GTP-binding protein 2 isoform X1</fullName>
    </submittedName>
</protein>
<evidence type="ECO:0000313" key="6">
    <source>
        <dbReference type="RefSeq" id="XP_065661497.1"/>
    </source>
</evidence>
<feature type="domain" description="Tr-type G" evidence="4">
    <location>
        <begin position="137"/>
        <end position="361"/>
    </location>
</feature>
<dbReference type="GeneID" id="100207401"/>
<evidence type="ECO:0000256" key="2">
    <source>
        <dbReference type="ARBA" id="ARBA00022741"/>
    </source>
</evidence>
<dbReference type="InterPro" id="IPR009001">
    <property type="entry name" value="Transl_elong_EF1A/Init_IF2_C"/>
</dbReference>
<dbReference type="Proteomes" id="UP001652625">
    <property type="component" value="Chromosome 09"/>
</dbReference>
<accession>A0ABM4CID9</accession>
<reference evidence="6" key="1">
    <citation type="submission" date="2025-08" db="UniProtKB">
        <authorList>
            <consortium name="RefSeq"/>
        </authorList>
    </citation>
    <scope>IDENTIFICATION</scope>
</reference>
<evidence type="ECO:0000256" key="1">
    <source>
        <dbReference type="ARBA" id="ARBA00007249"/>
    </source>
</evidence>
<dbReference type="CDD" id="cd03708">
    <property type="entry name" value="GTPBP_III"/>
    <property type="match status" value="1"/>
</dbReference>
<dbReference type="SUPFAM" id="SSF50465">
    <property type="entry name" value="EF-Tu/eEF-1alpha/eIF2-gamma C-terminal domain"/>
    <property type="match status" value="1"/>
</dbReference>
<dbReference type="InterPro" id="IPR000795">
    <property type="entry name" value="T_Tr_GTP-bd_dom"/>
</dbReference>
<evidence type="ECO:0000313" key="5">
    <source>
        <dbReference type="Proteomes" id="UP001652625"/>
    </source>
</evidence>
<dbReference type="Gene3D" id="2.40.30.10">
    <property type="entry name" value="Translation factors"/>
    <property type="match status" value="1"/>
</dbReference>
<dbReference type="InterPro" id="IPR035531">
    <property type="entry name" value="GTPBP1-like"/>
</dbReference>
<dbReference type="PANTHER" id="PTHR43721">
    <property type="entry name" value="ELONGATION FACTOR TU-RELATED"/>
    <property type="match status" value="1"/>
</dbReference>
<sequence>MNTTSLRFGMIQYTTATEVANEFPSLPPEVEEGNIEYKLKLVCPTESRFEHLVTQMKWRLKEGNGEAIYEIGVEDNGLMTGLLKEDLDASMKTLNKMANRLDAEIIVICERTIENVVQPSKFAVEALVRKIPDCQEFIEIKVACLGNADAGKSTLLGVLCYGDLDNGRGRARLNVFRHLHEIQSGRTSSISHEILGFDRKGQALSCNISSLEEICSLATKLITFLDLAGHHKYIKTTIFGLTGCSPEVVLLVVDANRGIVGTTKEHLGLAVALKIPFLIVVNKIDLCDYSVISKTVNQLEKILKSTGLKKIPMIINDQDDVLSAACNFSLQQIAPIFQVSSVTGKNLDLLRSFFNVLPSLKTRIQQDELLQQSAEFQIDEVFTVLNVGSVLAGTLRSGTIRENDKMIIGPTDDGSFFPAVVASIHRNRSPCRLIQAGYNACISLADLPNGFICRRGQVLLEYKESPPVTCMQFEVDFFLLFHNTKISKKFQASLHVANVVQTAVIKRMDKDFLLTGQRANVLFNFISRPEYIRKGDRVLLRQGQTKGIGEIKSIYPYIKESKNSSSDSE</sequence>
<gene>
    <name evidence="6" type="primary">LOC100207401</name>
</gene>
<dbReference type="InterPro" id="IPR009000">
    <property type="entry name" value="Transl_B-barrel_sf"/>
</dbReference>
<dbReference type="InterPro" id="IPR027417">
    <property type="entry name" value="P-loop_NTPase"/>
</dbReference>
<dbReference type="InterPro" id="IPR050055">
    <property type="entry name" value="EF-Tu_GTPase"/>
</dbReference>
<dbReference type="Gene3D" id="3.40.50.300">
    <property type="entry name" value="P-loop containing nucleotide triphosphate hydrolases"/>
    <property type="match status" value="1"/>
</dbReference>
<dbReference type="CDD" id="cd04165">
    <property type="entry name" value="GTPBP1_like"/>
    <property type="match status" value="1"/>
</dbReference>
<dbReference type="PANTHER" id="PTHR43721:SF3">
    <property type="entry name" value="GTP-BINDING PROTEIN 2"/>
    <property type="match status" value="1"/>
</dbReference>
<dbReference type="SUPFAM" id="SSF50447">
    <property type="entry name" value="Translation proteins"/>
    <property type="match status" value="1"/>
</dbReference>
<keyword evidence="3" id="KW-0342">GTP-binding</keyword>
<evidence type="ECO:0000256" key="3">
    <source>
        <dbReference type="ARBA" id="ARBA00023134"/>
    </source>
</evidence>
<dbReference type="Pfam" id="PF00009">
    <property type="entry name" value="GTP_EFTU"/>
    <property type="match status" value="1"/>
</dbReference>
<evidence type="ECO:0000259" key="4">
    <source>
        <dbReference type="PROSITE" id="PS51722"/>
    </source>
</evidence>
<proteinExistence type="inferred from homology"/>
<keyword evidence="5" id="KW-1185">Reference proteome</keyword>
<keyword evidence="2" id="KW-0547">Nucleotide-binding</keyword>
<comment type="similarity">
    <text evidence="1">Belongs to the TRAFAC class translation factor GTPase superfamily. Classic translation factor GTPase family. EF-Tu/EF-1A subfamily.</text>
</comment>
<name>A0ABM4CID9_HYDVU</name>
<dbReference type="SUPFAM" id="SSF52540">
    <property type="entry name" value="P-loop containing nucleoside triphosphate hydrolases"/>
    <property type="match status" value="1"/>
</dbReference>
<dbReference type="PROSITE" id="PS51722">
    <property type="entry name" value="G_TR_2"/>
    <property type="match status" value="1"/>
</dbReference>
<dbReference type="RefSeq" id="XP_065661497.1">
    <property type="nucleotide sequence ID" value="XM_065805425.1"/>
</dbReference>
<organism evidence="5 6">
    <name type="scientific">Hydra vulgaris</name>
    <name type="common">Hydra</name>
    <name type="synonym">Hydra attenuata</name>
    <dbReference type="NCBI Taxonomy" id="6087"/>
    <lineage>
        <taxon>Eukaryota</taxon>
        <taxon>Metazoa</taxon>
        <taxon>Cnidaria</taxon>
        <taxon>Hydrozoa</taxon>
        <taxon>Hydroidolina</taxon>
        <taxon>Anthoathecata</taxon>
        <taxon>Aplanulata</taxon>
        <taxon>Hydridae</taxon>
        <taxon>Hydra</taxon>
    </lineage>
</organism>
<dbReference type="CDD" id="cd03694">
    <property type="entry name" value="GTPBP_II"/>
    <property type="match status" value="1"/>
</dbReference>